<keyword evidence="1" id="KW-0804">Transcription</keyword>
<gene>
    <name evidence="3" type="ORF">CJEDD_12015</name>
</gene>
<dbReference type="EMBL" id="CP063194">
    <property type="protein sequence ID" value="WCZ39969.1"/>
    <property type="molecule type" value="Genomic_DNA"/>
</dbReference>
<sequence>MTWEEAILHVLREAGEPMAYKDVGARIVAEGLADPGVANVDVLTHAAITGLKVDGLVESAPRGMYALPE</sequence>
<feature type="domain" description="HTH HARE-type" evidence="2">
    <location>
        <begin position="1"/>
        <end position="69"/>
    </location>
</feature>
<dbReference type="InterPro" id="IPR007759">
    <property type="entry name" value="Asxl_HARE-HTH"/>
</dbReference>
<keyword evidence="4" id="KW-1185">Reference proteome</keyword>
<dbReference type="Proteomes" id="UP001218071">
    <property type="component" value="Chromosome"/>
</dbReference>
<evidence type="ECO:0000313" key="4">
    <source>
        <dbReference type="Proteomes" id="UP001218071"/>
    </source>
</evidence>
<organism evidence="3 4">
    <name type="scientific">Corynebacterium jeddahense</name>
    <dbReference type="NCBI Taxonomy" id="1414719"/>
    <lineage>
        <taxon>Bacteria</taxon>
        <taxon>Bacillati</taxon>
        <taxon>Actinomycetota</taxon>
        <taxon>Actinomycetes</taxon>
        <taxon>Mycobacteriales</taxon>
        <taxon>Corynebacteriaceae</taxon>
        <taxon>Corynebacterium</taxon>
    </lineage>
</organism>
<dbReference type="PROSITE" id="PS51913">
    <property type="entry name" value="HTH_HARE"/>
    <property type="match status" value="1"/>
</dbReference>
<reference evidence="3 4" key="1">
    <citation type="submission" date="2020-10" db="EMBL/GenBank/DDBJ databases">
        <title>Complete genome sequence of Corynebacterium jeddahense DSM 45997, type strain of Corynebacterium jeddahense.</title>
        <authorList>
            <person name="Busche T."/>
            <person name="Kalinowski J."/>
            <person name="Ruckert C."/>
        </authorList>
    </citation>
    <scope>NUCLEOTIDE SEQUENCE [LARGE SCALE GENOMIC DNA]</scope>
    <source>
        <strain evidence="3 4">DSM 45997</strain>
    </source>
</reference>
<name>A0ABY7UMN6_9CORY</name>
<evidence type="ECO:0000256" key="1">
    <source>
        <dbReference type="ARBA" id="ARBA00023163"/>
    </source>
</evidence>
<protein>
    <recommendedName>
        <fullName evidence="2">HTH HARE-type domain-containing protein</fullName>
    </recommendedName>
</protein>
<evidence type="ECO:0000313" key="3">
    <source>
        <dbReference type="EMBL" id="WCZ39969.1"/>
    </source>
</evidence>
<accession>A0ABY7UMN6</accession>
<evidence type="ECO:0000259" key="2">
    <source>
        <dbReference type="PROSITE" id="PS51913"/>
    </source>
</evidence>
<dbReference type="RefSeq" id="WP_042406892.1">
    <property type="nucleotide sequence ID" value="NZ_CBYN010000044.1"/>
</dbReference>
<proteinExistence type="predicted"/>